<feature type="compositionally biased region" description="Basic residues" evidence="1">
    <location>
        <begin position="125"/>
        <end position="134"/>
    </location>
</feature>
<feature type="compositionally biased region" description="Polar residues" evidence="1">
    <location>
        <begin position="376"/>
        <end position="389"/>
    </location>
</feature>
<protein>
    <submittedName>
        <fullName evidence="2">Uncharacterized protein</fullName>
    </submittedName>
</protein>
<feature type="compositionally biased region" description="Polar residues" evidence="1">
    <location>
        <begin position="73"/>
        <end position="87"/>
    </location>
</feature>
<organism evidence="2 3">
    <name type="scientific">Decorospora gaudefroyi</name>
    <dbReference type="NCBI Taxonomy" id="184978"/>
    <lineage>
        <taxon>Eukaryota</taxon>
        <taxon>Fungi</taxon>
        <taxon>Dikarya</taxon>
        <taxon>Ascomycota</taxon>
        <taxon>Pezizomycotina</taxon>
        <taxon>Dothideomycetes</taxon>
        <taxon>Pleosporomycetidae</taxon>
        <taxon>Pleosporales</taxon>
        <taxon>Pleosporineae</taxon>
        <taxon>Pleosporaceae</taxon>
        <taxon>Decorospora</taxon>
    </lineage>
</organism>
<evidence type="ECO:0000313" key="2">
    <source>
        <dbReference type="EMBL" id="KAF1836664.1"/>
    </source>
</evidence>
<feature type="region of interest" description="Disordered" evidence="1">
    <location>
        <begin position="366"/>
        <end position="476"/>
    </location>
</feature>
<sequence length="650" mass="72792">MDIRKWLDETVQSGAPHELRSIDRTQKPEHKERKRRRKRSKSDSSILDPPPRPHKPPTNAREAPNEADDSASEAPQTTLSRSSNSSRYARKPRRKTRPAHYGASRVAVEERGTHAHQREKGESKKPRRKSRRKTGERPGIAGIVQDFHAKNVSGDRLTLKPREQLGLFNKGRTSTAVKGRGLPDLVFSEMKFLQKHEDQRELIAQSVPKKKRRNNNTQIKEGEISTFFTSKGPALAEKHAKHIVDMRPGHNILDSQRRDPAHSPRDVAAVDTIETANNAPYLGFGGRGPRHDSTSYVSWSESIRGPSTTPARPRVEAAPHTEQRDSRHQGGKGARCDGEESSFKQPAPPSVTKQRMNDTAERFLVSSVAPTHNRVSRSQSYPQHTSSPRRPNLVDRSAKFHSTGTACSPSSMPPFAPAGPIRDSKQTQATSSTRDERCGTSPISGATALPNRPRHEPNSLHNEVDDDLPTSSDLGSVLRQCNDTFTGRRRGGTLRPTHSEQKDTPYSTYLVRRQSNTDSYPTIRRMSTVRFAEPQYYESVLPNFAGPSIYEQQAQRQQLPLQAVFEGDTYRESYPMEQEYLDENDEMPYDAQGLETLSEPEQPISYGLEGDFGMYDAGGDVTAMVQGVGQNLKSENNVVAPGFWRPNKLY</sequence>
<accession>A0A6A5KQH9</accession>
<keyword evidence="3" id="KW-1185">Reference proteome</keyword>
<proteinExistence type="predicted"/>
<name>A0A6A5KQH9_9PLEO</name>
<feature type="compositionally biased region" description="Basic and acidic residues" evidence="1">
    <location>
        <begin position="313"/>
        <end position="342"/>
    </location>
</feature>
<feature type="region of interest" description="Disordered" evidence="1">
    <location>
        <begin position="1"/>
        <end position="147"/>
    </location>
</feature>
<reference evidence="2" key="1">
    <citation type="submission" date="2020-01" db="EMBL/GenBank/DDBJ databases">
        <authorList>
            <consortium name="DOE Joint Genome Institute"/>
            <person name="Haridas S."/>
            <person name="Albert R."/>
            <person name="Binder M."/>
            <person name="Bloem J."/>
            <person name="Labutti K."/>
            <person name="Salamov A."/>
            <person name="Andreopoulos B."/>
            <person name="Baker S.E."/>
            <person name="Barry K."/>
            <person name="Bills G."/>
            <person name="Bluhm B.H."/>
            <person name="Cannon C."/>
            <person name="Castanera R."/>
            <person name="Culley D.E."/>
            <person name="Daum C."/>
            <person name="Ezra D."/>
            <person name="Gonzalez J.B."/>
            <person name="Henrissat B."/>
            <person name="Kuo A."/>
            <person name="Liang C."/>
            <person name="Lipzen A."/>
            <person name="Lutzoni F."/>
            <person name="Magnuson J."/>
            <person name="Mondo S."/>
            <person name="Nolan M."/>
            <person name="Ohm R."/>
            <person name="Pangilinan J."/>
            <person name="Park H.-J."/>
            <person name="Ramirez L."/>
            <person name="Alfaro M."/>
            <person name="Sun H."/>
            <person name="Tritt A."/>
            <person name="Yoshinaga Y."/>
            <person name="Zwiers L.-H."/>
            <person name="Turgeon B.G."/>
            <person name="Goodwin S.B."/>
            <person name="Spatafora J.W."/>
            <person name="Crous P.W."/>
            <person name="Grigoriev I.V."/>
        </authorList>
    </citation>
    <scope>NUCLEOTIDE SEQUENCE</scope>
    <source>
        <strain evidence="2">P77</strain>
    </source>
</reference>
<evidence type="ECO:0000313" key="3">
    <source>
        <dbReference type="Proteomes" id="UP000800040"/>
    </source>
</evidence>
<feature type="compositionally biased region" description="Basic and acidic residues" evidence="1">
    <location>
        <begin position="107"/>
        <end position="124"/>
    </location>
</feature>
<dbReference type="EMBL" id="ML975270">
    <property type="protein sequence ID" value="KAF1836664.1"/>
    <property type="molecule type" value="Genomic_DNA"/>
</dbReference>
<feature type="compositionally biased region" description="Polar residues" evidence="1">
    <location>
        <begin position="294"/>
        <end position="310"/>
    </location>
</feature>
<feature type="compositionally biased region" description="Basic and acidic residues" evidence="1">
    <location>
        <begin position="17"/>
        <end position="31"/>
    </location>
</feature>
<feature type="compositionally biased region" description="Basic residues" evidence="1">
    <location>
        <begin position="88"/>
        <end position="98"/>
    </location>
</feature>
<dbReference type="Proteomes" id="UP000800040">
    <property type="component" value="Unassembled WGS sequence"/>
</dbReference>
<dbReference type="AlphaFoldDB" id="A0A6A5KQH9"/>
<feature type="region of interest" description="Disordered" evidence="1">
    <location>
        <begin position="278"/>
        <end position="354"/>
    </location>
</feature>
<feature type="compositionally biased region" description="Polar residues" evidence="1">
    <location>
        <begin position="400"/>
        <end position="410"/>
    </location>
</feature>
<gene>
    <name evidence="2" type="ORF">BDW02DRAFT_211592</name>
</gene>
<evidence type="ECO:0000256" key="1">
    <source>
        <dbReference type="SAM" id="MobiDB-lite"/>
    </source>
</evidence>
<dbReference type="OrthoDB" id="2537141at2759"/>